<dbReference type="Gene3D" id="2.40.10.220">
    <property type="entry name" value="predicted glycosyltransferase like domains"/>
    <property type="match status" value="1"/>
</dbReference>
<dbReference type="HOGENOM" id="CLU_2116601_0_0_5"/>
<dbReference type="Pfam" id="PF07238">
    <property type="entry name" value="PilZ"/>
    <property type="match status" value="1"/>
</dbReference>
<reference evidence="2" key="1">
    <citation type="submission" date="2008-01" db="EMBL/GenBank/DDBJ databases">
        <title>Complete sequence of chromosome of Caulobacter sp. K31.</title>
        <authorList>
            <consortium name="US DOE Joint Genome Institute"/>
            <person name="Copeland A."/>
            <person name="Lucas S."/>
            <person name="Lapidus A."/>
            <person name="Barry K."/>
            <person name="Glavina del Rio T."/>
            <person name="Dalin E."/>
            <person name="Tice H."/>
            <person name="Pitluck S."/>
            <person name="Bruce D."/>
            <person name="Goodwin L."/>
            <person name="Thompson L.S."/>
            <person name="Brettin T."/>
            <person name="Detter J.C."/>
            <person name="Han C."/>
            <person name="Schmutz J."/>
            <person name="Larimer F."/>
            <person name="Land M."/>
            <person name="Hauser L."/>
            <person name="Kyrpides N."/>
            <person name="Kim E."/>
            <person name="Stephens C."/>
            <person name="Richardson P."/>
        </authorList>
    </citation>
    <scope>NUCLEOTIDE SEQUENCE [LARGE SCALE GENOMIC DNA]</scope>
    <source>
        <strain evidence="2">K31</strain>
    </source>
</reference>
<dbReference type="AlphaFoldDB" id="B0SXJ7"/>
<dbReference type="OrthoDB" id="7950104at2"/>
<proteinExistence type="predicted"/>
<dbReference type="KEGG" id="cak:Caul_4085"/>
<sequence length="122" mass="13188">MSSKDQAGIVEKRAHPRILATRKVYIVSGRRAWKCSLIDIAIGGARISAEGVDFALGDLFLVDSRTHQIHLTHAVWRSDAEAGLQFIKTERFTGPAGGVEGALDIATRFAIRLKAAKPPVPA</sequence>
<feature type="domain" description="PilZ" evidence="1">
    <location>
        <begin position="11"/>
        <end position="88"/>
    </location>
</feature>
<accession>B0SXJ7</accession>
<organism evidence="2">
    <name type="scientific">Caulobacter sp. (strain K31)</name>
    <dbReference type="NCBI Taxonomy" id="366602"/>
    <lineage>
        <taxon>Bacteria</taxon>
        <taxon>Pseudomonadati</taxon>
        <taxon>Pseudomonadota</taxon>
        <taxon>Alphaproteobacteria</taxon>
        <taxon>Caulobacterales</taxon>
        <taxon>Caulobacteraceae</taxon>
        <taxon>Caulobacter</taxon>
    </lineage>
</organism>
<evidence type="ECO:0000259" key="1">
    <source>
        <dbReference type="Pfam" id="PF07238"/>
    </source>
</evidence>
<name>B0SXJ7_CAUSK</name>
<dbReference type="EMBL" id="CP000927">
    <property type="protein sequence ID" value="ABZ73209.1"/>
    <property type="molecule type" value="Genomic_DNA"/>
</dbReference>
<dbReference type="GO" id="GO:0035438">
    <property type="term" value="F:cyclic-di-GMP binding"/>
    <property type="evidence" value="ECO:0007669"/>
    <property type="project" value="InterPro"/>
</dbReference>
<protein>
    <submittedName>
        <fullName evidence="2">Type IV pilus assembly PilZ</fullName>
    </submittedName>
</protein>
<dbReference type="InterPro" id="IPR009875">
    <property type="entry name" value="PilZ_domain"/>
</dbReference>
<evidence type="ECO:0000313" key="2">
    <source>
        <dbReference type="EMBL" id="ABZ73209.1"/>
    </source>
</evidence>
<dbReference type="SUPFAM" id="SSF141371">
    <property type="entry name" value="PilZ domain-like"/>
    <property type="match status" value="1"/>
</dbReference>
<dbReference type="STRING" id="366602.Caul_4085"/>
<gene>
    <name evidence="2" type="ordered locus">Caul_4085</name>
</gene>